<keyword evidence="5" id="KW-0804">Transcription</keyword>
<dbReference type="InterPro" id="IPR001789">
    <property type="entry name" value="Sig_transdc_resp-reg_receiver"/>
</dbReference>
<dbReference type="InterPro" id="IPR039420">
    <property type="entry name" value="WalR-like"/>
</dbReference>
<dbReference type="GO" id="GO:0032993">
    <property type="term" value="C:protein-DNA complex"/>
    <property type="evidence" value="ECO:0007669"/>
    <property type="project" value="TreeGrafter"/>
</dbReference>
<dbReference type="SUPFAM" id="SSF52172">
    <property type="entry name" value="CheY-like"/>
    <property type="match status" value="1"/>
</dbReference>
<organism evidence="8 9">
    <name type="scientific">Planobispora longispora</name>
    <dbReference type="NCBI Taxonomy" id="28887"/>
    <lineage>
        <taxon>Bacteria</taxon>
        <taxon>Bacillati</taxon>
        <taxon>Actinomycetota</taxon>
        <taxon>Actinomycetes</taxon>
        <taxon>Streptosporangiales</taxon>
        <taxon>Streptosporangiaceae</taxon>
        <taxon>Planobispora</taxon>
    </lineage>
</organism>
<dbReference type="RefSeq" id="WP_203895181.1">
    <property type="nucleotide sequence ID" value="NZ_BOOH01000064.1"/>
</dbReference>
<keyword evidence="9" id="KW-1185">Reference proteome</keyword>
<dbReference type="Proteomes" id="UP000616724">
    <property type="component" value="Unassembled WGS sequence"/>
</dbReference>
<keyword evidence="3" id="KW-0805">Transcription regulation</keyword>
<dbReference type="GO" id="GO:0006355">
    <property type="term" value="P:regulation of DNA-templated transcription"/>
    <property type="evidence" value="ECO:0007669"/>
    <property type="project" value="TreeGrafter"/>
</dbReference>
<keyword evidence="1 6" id="KW-0597">Phosphoprotein</keyword>
<accession>A0A8J3RSY8</accession>
<evidence type="ECO:0000256" key="2">
    <source>
        <dbReference type="ARBA" id="ARBA00023012"/>
    </source>
</evidence>
<dbReference type="GO" id="GO:0000976">
    <property type="term" value="F:transcription cis-regulatory region binding"/>
    <property type="evidence" value="ECO:0007669"/>
    <property type="project" value="TreeGrafter"/>
</dbReference>
<dbReference type="EMBL" id="BOOH01000064">
    <property type="protein sequence ID" value="GIH80760.1"/>
    <property type="molecule type" value="Genomic_DNA"/>
</dbReference>
<dbReference type="PANTHER" id="PTHR48111:SF4">
    <property type="entry name" value="DNA-BINDING DUAL TRANSCRIPTIONAL REGULATOR OMPR"/>
    <property type="match status" value="1"/>
</dbReference>
<dbReference type="PROSITE" id="PS50110">
    <property type="entry name" value="RESPONSE_REGULATORY"/>
    <property type="match status" value="1"/>
</dbReference>
<comment type="caution">
    <text evidence="8">The sequence shown here is derived from an EMBL/GenBank/DDBJ whole genome shotgun (WGS) entry which is preliminary data.</text>
</comment>
<dbReference type="InterPro" id="IPR011006">
    <property type="entry name" value="CheY-like_superfamily"/>
</dbReference>
<evidence type="ECO:0000259" key="7">
    <source>
        <dbReference type="PROSITE" id="PS50110"/>
    </source>
</evidence>
<dbReference type="CDD" id="cd17574">
    <property type="entry name" value="REC_OmpR"/>
    <property type="match status" value="1"/>
</dbReference>
<evidence type="ECO:0000313" key="8">
    <source>
        <dbReference type="EMBL" id="GIH80760.1"/>
    </source>
</evidence>
<keyword evidence="4" id="KW-0238">DNA-binding</keyword>
<dbReference type="Pfam" id="PF00072">
    <property type="entry name" value="Response_reg"/>
    <property type="match status" value="1"/>
</dbReference>
<evidence type="ECO:0000256" key="6">
    <source>
        <dbReference type="PROSITE-ProRule" id="PRU00169"/>
    </source>
</evidence>
<reference evidence="8 9" key="1">
    <citation type="submission" date="2021-01" db="EMBL/GenBank/DDBJ databases">
        <title>Whole genome shotgun sequence of Planobispora longispora NBRC 13918.</title>
        <authorList>
            <person name="Komaki H."/>
            <person name="Tamura T."/>
        </authorList>
    </citation>
    <scope>NUCLEOTIDE SEQUENCE [LARGE SCALE GENOMIC DNA]</scope>
    <source>
        <strain evidence="8 9">NBRC 13918</strain>
    </source>
</reference>
<dbReference type="AlphaFoldDB" id="A0A8J3RSY8"/>
<gene>
    <name evidence="8" type="ORF">Plo01_71890</name>
</gene>
<dbReference type="SMART" id="SM00448">
    <property type="entry name" value="REC"/>
    <property type="match status" value="1"/>
</dbReference>
<evidence type="ECO:0000256" key="3">
    <source>
        <dbReference type="ARBA" id="ARBA00023015"/>
    </source>
</evidence>
<dbReference type="FunFam" id="3.40.50.2300:FF:000001">
    <property type="entry name" value="DNA-binding response regulator PhoB"/>
    <property type="match status" value="1"/>
</dbReference>
<evidence type="ECO:0000256" key="1">
    <source>
        <dbReference type="ARBA" id="ARBA00022553"/>
    </source>
</evidence>
<proteinExistence type="predicted"/>
<feature type="modified residue" description="4-aspartylphosphate" evidence="6">
    <location>
        <position position="52"/>
    </location>
</feature>
<dbReference type="Gene3D" id="3.40.50.2300">
    <property type="match status" value="1"/>
</dbReference>
<evidence type="ECO:0000313" key="9">
    <source>
        <dbReference type="Proteomes" id="UP000616724"/>
    </source>
</evidence>
<evidence type="ECO:0000256" key="5">
    <source>
        <dbReference type="ARBA" id="ARBA00023163"/>
    </source>
</evidence>
<dbReference type="GO" id="GO:0000156">
    <property type="term" value="F:phosphorelay response regulator activity"/>
    <property type="evidence" value="ECO:0007669"/>
    <property type="project" value="TreeGrafter"/>
</dbReference>
<name>A0A8J3RSY8_9ACTN</name>
<feature type="domain" description="Response regulatory" evidence="7">
    <location>
        <begin position="3"/>
        <end position="119"/>
    </location>
</feature>
<sequence length="126" mass="13806">MTHVLIVDDDLDIQELTAFRLEAAGYEVHVAADGHQALALAAQLHPDVVVLDWMMPGLSGPEVCRTLRATPELAEVAVLMLTAKSHEADVEEGFRAGVDDYMIKPFSPRELAVRIGHLLARSGEHR</sequence>
<protein>
    <recommendedName>
        <fullName evidence="7">Response regulatory domain-containing protein</fullName>
    </recommendedName>
</protein>
<keyword evidence="2" id="KW-0902">Two-component regulatory system</keyword>
<dbReference type="PANTHER" id="PTHR48111">
    <property type="entry name" value="REGULATOR OF RPOS"/>
    <property type="match status" value="1"/>
</dbReference>
<evidence type="ECO:0000256" key="4">
    <source>
        <dbReference type="ARBA" id="ARBA00023125"/>
    </source>
</evidence>
<dbReference type="GO" id="GO:0005829">
    <property type="term" value="C:cytosol"/>
    <property type="evidence" value="ECO:0007669"/>
    <property type="project" value="TreeGrafter"/>
</dbReference>